<evidence type="ECO:0000313" key="2">
    <source>
        <dbReference type="EMBL" id="SVB18790.1"/>
    </source>
</evidence>
<sequence>VDVDNARPVVINKRGEAKEEKEKEKV</sequence>
<dbReference type="EMBL" id="UINC01031947">
    <property type="protein sequence ID" value="SVB18790.1"/>
    <property type="molecule type" value="Genomic_DNA"/>
</dbReference>
<feature type="region of interest" description="Disordered" evidence="1">
    <location>
        <begin position="1"/>
        <end position="26"/>
    </location>
</feature>
<organism evidence="2">
    <name type="scientific">marine metagenome</name>
    <dbReference type="NCBI Taxonomy" id="408172"/>
    <lineage>
        <taxon>unclassified sequences</taxon>
        <taxon>metagenomes</taxon>
        <taxon>ecological metagenomes</taxon>
    </lineage>
</organism>
<accession>A0A382BYA3</accession>
<proteinExistence type="predicted"/>
<gene>
    <name evidence="2" type="ORF">METZ01_LOCUS171644</name>
</gene>
<feature type="compositionally biased region" description="Basic and acidic residues" evidence="1">
    <location>
        <begin position="13"/>
        <end position="26"/>
    </location>
</feature>
<evidence type="ECO:0000256" key="1">
    <source>
        <dbReference type="SAM" id="MobiDB-lite"/>
    </source>
</evidence>
<feature type="non-terminal residue" evidence="2">
    <location>
        <position position="1"/>
    </location>
</feature>
<protein>
    <submittedName>
        <fullName evidence="2">Uncharacterized protein</fullName>
    </submittedName>
</protein>
<name>A0A382BYA3_9ZZZZ</name>
<dbReference type="AlphaFoldDB" id="A0A382BYA3"/>
<reference evidence="2" key="1">
    <citation type="submission" date="2018-05" db="EMBL/GenBank/DDBJ databases">
        <authorList>
            <person name="Lanie J.A."/>
            <person name="Ng W.-L."/>
            <person name="Kazmierczak K.M."/>
            <person name="Andrzejewski T.M."/>
            <person name="Davidsen T.M."/>
            <person name="Wayne K.J."/>
            <person name="Tettelin H."/>
            <person name="Glass J.I."/>
            <person name="Rusch D."/>
            <person name="Podicherti R."/>
            <person name="Tsui H.-C.T."/>
            <person name="Winkler M.E."/>
        </authorList>
    </citation>
    <scope>NUCLEOTIDE SEQUENCE</scope>
</reference>